<gene>
    <name evidence="2" type="ORF">C8F04DRAFT_1273386</name>
</gene>
<keyword evidence="3" id="KW-1185">Reference proteome</keyword>
<accession>A0AAD6S5Q3</accession>
<evidence type="ECO:0000313" key="3">
    <source>
        <dbReference type="Proteomes" id="UP001218188"/>
    </source>
</evidence>
<feature type="region of interest" description="Disordered" evidence="1">
    <location>
        <begin position="139"/>
        <end position="169"/>
    </location>
</feature>
<dbReference type="AlphaFoldDB" id="A0AAD6S5Q3"/>
<evidence type="ECO:0000313" key="2">
    <source>
        <dbReference type="EMBL" id="KAJ7021721.1"/>
    </source>
</evidence>
<comment type="caution">
    <text evidence="2">The sequence shown here is derived from an EMBL/GenBank/DDBJ whole genome shotgun (WGS) entry which is preliminary data.</text>
</comment>
<dbReference type="EMBL" id="JARJCM010000225">
    <property type="protein sequence ID" value="KAJ7021721.1"/>
    <property type="molecule type" value="Genomic_DNA"/>
</dbReference>
<feature type="compositionally biased region" description="Basic residues" evidence="1">
    <location>
        <begin position="36"/>
        <end position="45"/>
    </location>
</feature>
<evidence type="ECO:0000256" key="1">
    <source>
        <dbReference type="SAM" id="MobiDB-lite"/>
    </source>
</evidence>
<feature type="compositionally biased region" description="Basic and acidic residues" evidence="1">
    <location>
        <begin position="302"/>
        <end position="321"/>
    </location>
</feature>
<organism evidence="2 3">
    <name type="scientific">Mycena alexandri</name>
    <dbReference type="NCBI Taxonomy" id="1745969"/>
    <lineage>
        <taxon>Eukaryota</taxon>
        <taxon>Fungi</taxon>
        <taxon>Dikarya</taxon>
        <taxon>Basidiomycota</taxon>
        <taxon>Agaricomycotina</taxon>
        <taxon>Agaricomycetes</taxon>
        <taxon>Agaricomycetidae</taxon>
        <taxon>Agaricales</taxon>
        <taxon>Marasmiineae</taxon>
        <taxon>Mycenaceae</taxon>
        <taxon>Mycena</taxon>
    </lineage>
</organism>
<dbReference type="Proteomes" id="UP001218188">
    <property type="component" value="Unassembled WGS sequence"/>
</dbReference>
<feature type="compositionally biased region" description="Polar residues" evidence="1">
    <location>
        <begin position="354"/>
        <end position="381"/>
    </location>
</feature>
<feature type="region of interest" description="Disordered" evidence="1">
    <location>
        <begin position="354"/>
        <end position="413"/>
    </location>
</feature>
<name>A0AAD6S5Q3_9AGAR</name>
<protein>
    <submittedName>
        <fullName evidence="2">Uncharacterized protein</fullName>
    </submittedName>
</protein>
<reference evidence="2" key="1">
    <citation type="submission" date="2023-03" db="EMBL/GenBank/DDBJ databases">
        <title>Massive genome expansion in bonnet fungi (Mycena s.s.) driven by repeated elements and novel gene families across ecological guilds.</title>
        <authorList>
            <consortium name="Lawrence Berkeley National Laboratory"/>
            <person name="Harder C.B."/>
            <person name="Miyauchi S."/>
            <person name="Viragh M."/>
            <person name="Kuo A."/>
            <person name="Thoen E."/>
            <person name="Andreopoulos B."/>
            <person name="Lu D."/>
            <person name="Skrede I."/>
            <person name="Drula E."/>
            <person name="Henrissat B."/>
            <person name="Morin E."/>
            <person name="Kohler A."/>
            <person name="Barry K."/>
            <person name="LaButti K."/>
            <person name="Morin E."/>
            <person name="Salamov A."/>
            <person name="Lipzen A."/>
            <person name="Mereny Z."/>
            <person name="Hegedus B."/>
            <person name="Baldrian P."/>
            <person name="Stursova M."/>
            <person name="Weitz H."/>
            <person name="Taylor A."/>
            <person name="Grigoriev I.V."/>
            <person name="Nagy L.G."/>
            <person name="Martin F."/>
            <person name="Kauserud H."/>
        </authorList>
    </citation>
    <scope>NUCLEOTIDE SEQUENCE</scope>
    <source>
        <strain evidence="2">CBHHK200</strain>
    </source>
</reference>
<sequence length="455" mass="50859">MGHRNKEELREKARERMARRRNLAREDPELATQTAARRRTHDATYRKKHHKVIMLKAFLRRDEAHYRQYRRHLPTPEARDYQQELDFLKEDAWAEKMPPHLRKDIVELLGLEITLLGTHAPPCARASTVLALPSTVPRRRLTPRGTHDAAAVSTPILPSPPPRFVKGPRLRRRRPLPLHHLRCPNFDHLHFAVRGGEVIYSKLDRASEQYLRLADAGENVELLATHDYYKALFFARGDGEYEAEQHAIAERAQPGNIALEAPSILPCGAVAYSVSPKSRARLPTAPEPLSAQQTPTRIVTHPIDKKAAGQQTEQEREEASKRRLAVIEATMKGQEASRAEASRTRLAAIAQSLDTAAASPSSLAKPTSSTSPSVYRFSTPSKKPVASGSASTSKKALPSATTQSSQKKAPVAAADGYETDDFYAPDKDLATVFPAWVDEDERFDPRFQNRPADLE</sequence>
<feature type="compositionally biased region" description="Basic and acidic residues" evidence="1">
    <location>
        <begin position="1"/>
        <end position="16"/>
    </location>
</feature>
<proteinExistence type="predicted"/>
<feature type="region of interest" description="Disordered" evidence="1">
    <location>
        <begin position="1"/>
        <end position="45"/>
    </location>
</feature>
<feature type="region of interest" description="Disordered" evidence="1">
    <location>
        <begin position="280"/>
        <end position="321"/>
    </location>
</feature>
<feature type="compositionally biased region" description="Polar residues" evidence="1">
    <location>
        <begin position="388"/>
        <end position="407"/>
    </location>
</feature>